<evidence type="ECO:0008006" key="10">
    <source>
        <dbReference type="Google" id="ProtNLM"/>
    </source>
</evidence>
<dbReference type="InterPro" id="IPR019397">
    <property type="entry name" value="Uncharacterised_TMEM39"/>
</dbReference>
<feature type="compositionally biased region" description="Low complexity" evidence="6">
    <location>
        <begin position="71"/>
        <end position="83"/>
    </location>
</feature>
<evidence type="ECO:0000313" key="8">
    <source>
        <dbReference type="EMBL" id="CAH2982683.1"/>
    </source>
</evidence>
<dbReference type="EMBL" id="OU963908">
    <property type="protein sequence ID" value="CAH2982683.1"/>
    <property type="molecule type" value="Genomic_DNA"/>
</dbReference>
<evidence type="ECO:0000256" key="1">
    <source>
        <dbReference type="ARBA" id="ARBA00004141"/>
    </source>
</evidence>
<accession>A0ABN8L5M0</accession>
<evidence type="ECO:0000256" key="7">
    <source>
        <dbReference type="SAM" id="Phobius"/>
    </source>
</evidence>
<dbReference type="PANTHER" id="PTHR12995">
    <property type="entry name" value="FI21814P1"/>
    <property type="match status" value="1"/>
</dbReference>
<feature type="region of interest" description="Disordered" evidence="6">
    <location>
        <begin position="68"/>
        <end position="111"/>
    </location>
</feature>
<evidence type="ECO:0000256" key="2">
    <source>
        <dbReference type="ARBA" id="ARBA00010737"/>
    </source>
</evidence>
<evidence type="ECO:0000256" key="4">
    <source>
        <dbReference type="ARBA" id="ARBA00022989"/>
    </source>
</evidence>
<feature type="transmembrane region" description="Helical" evidence="7">
    <location>
        <begin position="180"/>
        <end position="201"/>
    </location>
</feature>
<evidence type="ECO:0000313" key="9">
    <source>
        <dbReference type="Proteomes" id="UP001153292"/>
    </source>
</evidence>
<sequence length="518" mass="58240">MSCTENDSSPFVVFFLPAVVGCLTILLARRWANSQTSNTSSTAVSRRRKIIKDPLIKRPLPPIACKMVAPGSKKSSGSNKKGNCATEEDSNGCGNGKKVSRPSRAAVAPAPTVSLSETKLIEGPVPPKHIPFPYIPQDGILLFESMTFVFLLVAAGLQFLNLYRTAWWLPHSYTNQAMHFYLIDPHLVAFIVTVVSRRFLLAASLAVLKSFLAPKLMPHATIAARMFILGVVLGVLTWCAYFIMLKYPLVKIFYLCYPVVIYFILFGFQSSPFLELNNSETPPLHCCSHDPQQIRNEVDVLREDFNLRVKKIIFNSVMGAYYTSFIPCCFAQSYLKYDVYASSQQVAFVWAGLCGRYAGQLAAAAYCDVPHRAALHLGRWRLDLGLADSSVEVPSWCPNKFYARNATVRWRGGTFYAIATTAAEPAEPKHTRFYAVFINPSTMLCLLLCMQLSLIILELCLLFSSIAWHNFIAIVILLFINYYTLFKIMRDYLIAWKVYKAENMIQDKNNMAQQQPTN</sequence>
<feature type="transmembrane region" description="Helical" evidence="7">
    <location>
        <begin position="12"/>
        <end position="28"/>
    </location>
</feature>
<comment type="similarity">
    <text evidence="2">Belongs to the TMEM39 family.</text>
</comment>
<evidence type="ECO:0000256" key="3">
    <source>
        <dbReference type="ARBA" id="ARBA00022692"/>
    </source>
</evidence>
<keyword evidence="5 7" id="KW-0472">Membrane</keyword>
<dbReference type="PANTHER" id="PTHR12995:SF4">
    <property type="entry name" value="FI21814P1"/>
    <property type="match status" value="1"/>
</dbReference>
<keyword evidence="3 7" id="KW-0812">Transmembrane</keyword>
<feature type="transmembrane region" description="Helical" evidence="7">
    <location>
        <begin position="222"/>
        <end position="243"/>
    </location>
</feature>
<keyword evidence="9" id="KW-1185">Reference proteome</keyword>
<dbReference type="Pfam" id="PF10271">
    <property type="entry name" value="Tmp39"/>
    <property type="match status" value="2"/>
</dbReference>
<feature type="compositionally biased region" description="Low complexity" evidence="6">
    <location>
        <begin position="102"/>
        <end position="111"/>
    </location>
</feature>
<protein>
    <recommendedName>
        <fullName evidence="10">Transmembrane protein 39A</fullName>
    </recommendedName>
</protein>
<proteinExistence type="inferred from homology"/>
<feature type="transmembrane region" description="Helical" evidence="7">
    <location>
        <begin position="140"/>
        <end position="160"/>
    </location>
</feature>
<feature type="transmembrane region" description="Helical" evidence="7">
    <location>
        <begin position="462"/>
        <end position="483"/>
    </location>
</feature>
<feature type="transmembrane region" description="Helical" evidence="7">
    <location>
        <begin position="249"/>
        <end position="268"/>
    </location>
</feature>
<reference evidence="8" key="1">
    <citation type="submission" date="2021-12" db="EMBL/GenBank/DDBJ databases">
        <authorList>
            <person name="King R."/>
        </authorList>
    </citation>
    <scope>NUCLEOTIDE SEQUENCE</scope>
</reference>
<gene>
    <name evidence="8" type="ORF">CHILSU_LOCUS3077</name>
</gene>
<feature type="transmembrane region" description="Helical" evidence="7">
    <location>
        <begin position="433"/>
        <end position="456"/>
    </location>
</feature>
<evidence type="ECO:0000256" key="5">
    <source>
        <dbReference type="ARBA" id="ARBA00023136"/>
    </source>
</evidence>
<organism evidence="8 9">
    <name type="scientific">Chilo suppressalis</name>
    <name type="common">Asiatic rice borer moth</name>
    <dbReference type="NCBI Taxonomy" id="168631"/>
    <lineage>
        <taxon>Eukaryota</taxon>
        <taxon>Metazoa</taxon>
        <taxon>Ecdysozoa</taxon>
        <taxon>Arthropoda</taxon>
        <taxon>Hexapoda</taxon>
        <taxon>Insecta</taxon>
        <taxon>Pterygota</taxon>
        <taxon>Neoptera</taxon>
        <taxon>Endopterygota</taxon>
        <taxon>Lepidoptera</taxon>
        <taxon>Glossata</taxon>
        <taxon>Ditrysia</taxon>
        <taxon>Pyraloidea</taxon>
        <taxon>Crambidae</taxon>
        <taxon>Crambinae</taxon>
        <taxon>Chilo</taxon>
    </lineage>
</organism>
<evidence type="ECO:0000256" key="6">
    <source>
        <dbReference type="SAM" id="MobiDB-lite"/>
    </source>
</evidence>
<keyword evidence="4 7" id="KW-1133">Transmembrane helix</keyword>
<dbReference type="Proteomes" id="UP001153292">
    <property type="component" value="Chromosome 15"/>
</dbReference>
<comment type="subcellular location">
    <subcellularLocation>
        <location evidence="1">Membrane</location>
        <topology evidence="1">Multi-pass membrane protein</topology>
    </subcellularLocation>
</comment>
<name>A0ABN8L5M0_CHISP</name>